<dbReference type="OrthoDB" id="3345469at2759"/>
<dbReference type="NCBIfam" id="TIGR00486">
    <property type="entry name" value="YbgI_SA1388"/>
    <property type="match status" value="1"/>
</dbReference>
<accession>A0A2N1J9V5</accession>
<dbReference type="PANTHER" id="PTHR13799">
    <property type="entry name" value="NGG1 INTERACTING FACTOR 3"/>
    <property type="match status" value="1"/>
</dbReference>
<evidence type="ECO:0000313" key="3">
    <source>
        <dbReference type="EMBL" id="PKI83325.1"/>
    </source>
</evidence>
<sequence length="294" mass="31514">MARLVKNTTLENVAQFLEMIAPKSLAGSWDNVGLLAQAPTPCEGNGVFLAVDLTTEVADELLSLRSMNTAIIYHPVIFSPVRSLKLAVPLQQSVLRCIAAGVSIYCPHTCLDAMDGGINDWLVVGLAYPWEDGAPQEGEIVALLKGGSNSKPVEPCSAPRTPTEGLGRVKQLARTCTLADMVSRTKQFLGLQHVQIALADGKNMSSTLGSFATCAGSGASVLRACTDVDVWITGEASHHEILAANAQGVSLIITNHTNTERRFFRDVFAPLLRDQLPALQVHVSDKDRDPLMTV</sequence>
<protein>
    <recommendedName>
        <fullName evidence="5">Nif3p</fullName>
    </recommendedName>
</protein>
<dbReference type="FunFam" id="3.40.1390.30:FF:000001">
    <property type="entry name" value="GTP cyclohydrolase 1 type 2"/>
    <property type="match status" value="1"/>
</dbReference>
<dbReference type="Proteomes" id="UP000232875">
    <property type="component" value="Unassembled WGS sequence"/>
</dbReference>
<dbReference type="SUPFAM" id="SSF102705">
    <property type="entry name" value="NIF3 (NGG1p interacting factor 3)-like"/>
    <property type="match status" value="1"/>
</dbReference>
<evidence type="ECO:0000256" key="2">
    <source>
        <dbReference type="PIRSR" id="PIRSR602678-1"/>
    </source>
</evidence>
<name>A0A2N1J9V5_9BASI</name>
<dbReference type="AlphaFoldDB" id="A0A2N1J9V5"/>
<gene>
    <name evidence="3" type="ORF">MVES_003036</name>
</gene>
<dbReference type="EMBL" id="KZ454992">
    <property type="protein sequence ID" value="PKI83325.1"/>
    <property type="molecule type" value="Genomic_DNA"/>
</dbReference>
<dbReference type="PANTHER" id="PTHR13799:SF13">
    <property type="entry name" value="NIF3-LIKE PROTEIN 1"/>
    <property type="match status" value="1"/>
</dbReference>
<dbReference type="Pfam" id="PF01784">
    <property type="entry name" value="DUF34_NIF3"/>
    <property type="match status" value="1"/>
</dbReference>
<dbReference type="InterPro" id="IPR036069">
    <property type="entry name" value="DUF34/NIF3_sf"/>
</dbReference>
<dbReference type="STRING" id="2020962.A0A2N1J9V5"/>
<feature type="binding site" evidence="2">
    <location>
        <position position="112"/>
    </location>
    <ligand>
        <name>a divalent metal cation</name>
        <dbReference type="ChEBI" id="CHEBI:60240"/>
        <label>1</label>
    </ligand>
</feature>
<dbReference type="InterPro" id="IPR002678">
    <property type="entry name" value="DUF34/NIF3"/>
</dbReference>
<evidence type="ECO:0000256" key="1">
    <source>
        <dbReference type="ARBA" id="ARBA00006964"/>
    </source>
</evidence>
<dbReference type="Gene3D" id="3.40.1390.30">
    <property type="entry name" value="NIF3 (NGG1p interacting factor 3)-like"/>
    <property type="match status" value="1"/>
</dbReference>
<reference evidence="3 4" key="1">
    <citation type="submission" date="2017-10" db="EMBL/GenBank/DDBJ databases">
        <title>A novel species of cold-tolerant Malassezia isolated from bats.</title>
        <authorList>
            <person name="Lorch J.M."/>
            <person name="Palmer J.M."/>
            <person name="Vanderwolf K.J."/>
            <person name="Schmidt K.Z."/>
            <person name="Verant M.L."/>
            <person name="Weller T.J."/>
            <person name="Blehert D.S."/>
        </authorList>
    </citation>
    <scope>NUCLEOTIDE SEQUENCE [LARGE SCALE GENOMIC DNA]</scope>
    <source>
        <strain evidence="3 4">NWHC:44797-103</strain>
    </source>
</reference>
<feature type="binding site" evidence="2">
    <location>
        <position position="256"/>
    </location>
    <ligand>
        <name>a divalent metal cation</name>
        <dbReference type="ChEBI" id="CHEBI:60240"/>
        <label>1</label>
    </ligand>
</feature>
<evidence type="ECO:0000313" key="4">
    <source>
        <dbReference type="Proteomes" id="UP000232875"/>
    </source>
</evidence>
<feature type="binding site" evidence="2">
    <location>
        <position position="260"/>
    </location>
    <ligand>
        <name>a divalent metal cation</name>
        <dbReference type="ChEBI" id="CHEBI:60240"/>
        <label>1</label>
    </ligand>
</feature>
<feature type="binding site" evidence="2">
    <location>
        <position position="74"/>
    </location>
    <ligand>
        <name>a divalent metal cation</name>
        <dbReference type="ChEBI" id="CHEBI:60240"/>
        <label>1</label>
    </ligand>
</feature>
<organism evidence="3 4">
    <name type="scientific">Malassezia vespertilionis</name>
    <dbReference type="NCBI Taxonomy" id="2020962"/>
    <lineage>
        <taxon>Eukaryota</taxon>
        <taxon>Fungi</taxon>
        <taxon>Dikarya</taxon>
        <taxon>Basidiomycota</taxon>
        <taxon>Ustilaginomycotina</taxon>
        <taxon>Malasseziomycetes</taxon>
        <taxon>Malasseziales</taxon>
        <taxon>Malasseziaceae</taxon>
        <taxon>Malassezia</taxon>
    </lineage>
</organism>
<proteinExistence type="inferred from homology"/>
<comment type="similarity">
    <text evidence="1">Belongs to the GTP cyclohydrolase I type 2/NIF3 family.</text>
</comment>
<keyword evidence="4" id="KW-1185">Reference proteome</keyword>
<keyword evidence="2" id="KW-0479">Metal-binding</keyword>
<evidence type="ECO:0008006" key="5">
    <source>
        <dbReference type="Google" id="ProtNLM"/>
    </source>
</evidence>
<dbReference type="GO" id="GO:0005739">
    <property type="term" value="C:mitochondrion"/>
    <property type="evidence" value="ECO:0007669"/>
    <property type="project" value="TreeGrafter"/>
</dbReference>
<dbReference type="GO" id="GO:0046872">
    <property type="term" value="F:metal ion binding"/>
    <property type="evidence" value="ECO:0007669"/>
    <property type="project" value="UniProtKB-KW"/>
</dbReference>